<gene>
    <name evidence="2" type="ORF">BDD21_1314</name>
</gene>
<accession>A0A495V5I8</accession>
<feature type="compositionally biased region" description="Low complexity" evidence="1">
    <location>
        <begin position="322"/>
        <end position="332"/>
    </location>
</feature>
<keyword evidence="3" id="KW-1185">Reference proteome</keyword>
<dbReference type="RefSeq" id="WP_120796463.1">
    <property type="nucleotide sequence ID" value="NZ_RBXL01000001.1"/>
</dbReference>
<dbReference type="OrthoDB" id="6188167at2"/>
<dbReference type="EMBL" id="RBXL01000001">
    <property type="protein sequence ID" value="RKT43950.1"/>
    <property type="molecule type" value="Genomic_DNA"/>
</dbReference>
<dbReference type="InterPro" id="IPR012434">
    <property type="entry name" value="DUF1631"/>
</dbReference>
<name>A0A495V5I8_9GAMM</name>
<reference evidence="2 3" key="1">
    <citation type="submission" date="2018-10" db="EMBL/GenBank/DDBJ databases">
        <title>Genomic Encyclopedia of Archaeal and Bacterial Type Strains, Phase II (KMG-II): from individual species to whole genera.</title>
        <authorList>
            <person name="Goeker M."/>
        </authorList>
    </citation>
    <scope>NUCLEOTIDE SEQUENCE [LARGE SCALE GENOMIC DNA]</scope>
    <source>
        <strain evidence="2 3">DSM 235</strain>
    </source>
</reference>
<dbReference type="Pfam" id="PF07793">
    <property type="entry name" value="DUF1631"/>
    <property type="match status" value="1"/>
</dbReference>
<proteinExistence type="predicted"/>
<feature type="region of interest" description="Disordered" evidence="1">
    <location>
        <begin position="236"/>
        <end position="281"/>
    </location>
</feature>
<feature type="region of interest" description="Disordered" evidence="1">
    <location>
        <begin position="313"/>
        <end position="343"/>
    </location>
</feature>
<dbReference type="Proteomes" id="UP000274556">
    <property type="component" value="Unassembled WGS sequence"/>
</dbReference>
<sequence length="798" mass="87624">MADTSTTSSAPPLETPDVVAGLTPTDAAALLSGCRDRLAHGLATVFAQHLGGASEDFLGMADRATSLEQQQLYFSAMDFLDNRGQQLLQQFRSTYVACFDASVAALQSKEAATVMHETDELRLVDTDDFERDLAIGKLSARAACNCSQQLTALDRRLAALLRVPRISQDDNPLYPRTVFSAMLQALNDLDVREQLALILLHEFERQTSVELPGVYADLNRFLVQSGVLPTIPLAGPLSAPRSETPDQPGGSIGGMSGWAGFEPSEDPGLTEQEEQSLVEPGARVHTRVDFERLPRLANDDVFGQLARAIQTASRGRLSRTTAAPGAPGAPGASKGGAAPGGPETPALGLAQLIEALNALQRGFTDVRQIPGLRSSNIDPRRGNVLQQIRAAPMMMWSRPLDAMTIDIVARLFDAIFNDPELSATVRAELAKLQIPVLKVALVDKSFFSDRRHPARRLLDVVASSGIGRNEKDEPRLVDKVREIVDAVVEGFDEDLNVFAVQTYRLEEFLREEEEHAQSKSQRVFDQLEQRDRQEIAATRVGEELATRTADVALPVLVASFFDRFWRRVLIDVFIRFGDAAEPWREALATMDDLIWSVKPKDTAQERNRLLTALPDLLKRLRRGLETVHLEEAWDPFFDRLIRLHMGALHKEPPPGKPLDQDAFATSASELLQTSGAANAPSFAAEMARGEDATPASEETAPPDQYLLLARSLEVGDWVEFQSFRGTRKTLRLGWVSKYRGVYLFTNRQGDNALTLATTSLAGHLRKGTARVLSQDPLTDRAVAQVLEQVMPETTGDSG</sequence>
<dbReference type="AlphaFoldDB" id="A0A495V5I8"/>
<evidence type="ECO:0000313" key="2">
    <source>
        <dbReference type="EMBL" id="RKT43950.1"/>
    </source>
</evidence>
<comment type="caution">
    <text evidence="2">The sequence shown here is derived from an EMBL/GenBank/DDBJ whole genome shotgun (WGS) entry which is preliminary data.</text>
</comment>
<protein>
    <submittedName>
        <fullName evidence="2">Uncharacterized protein DUF1631</fullName>
    </submittedName>
</protein>
<organism evidence="2 3">
    <name type="scientific">Thiocapsa rosea</name>
    <dbReference type="NCBI Taxonomy" id="69360"/>
    <lineage>
        <taxon>Bacteria</taxon>
        <taxon>Pseudomonadati</taxon>
        <taxon>Pseudomonadota</taxon>
        <taxon>Gammaproteobacteria</taxon>
        <taxon>Chromatiales</taxon>
        <taxon>Chromatiaceae</taxon>
        <taxon>Thiocapsa</taxon>
    </lineage>
</organism>
<evidence type="ECO:0000256" key="1">
    <source>
        <dbReference type="SAM" id="MobiDB-lite"/>
    </source>
</evidence>
<evidence type="ECO:0000313" key="3">
    <source>
        <dbReference type="Proteomes" id="UP000274556"/>
    </source>
</evidence>